<dbReference type="Gene3D" id="1.10.260.40">
    <property type="entry name" value="lambda repressor-like DNA-binding domains"/>
    <property type="match status" value="1"/>
</dbReference>
<feature type="domain" description="HTH cro/C1-type" evidence="1">
    <location>
        <begin position="19"/>
        <end position="71"/>
    </location>
</feature>
<dbReference type="RefSeq" id="WP_053085830.1">
    <property type="nucleotide sequence ID" value="NZ_CP014646.1"/>
</dbReference>
<gene>
    <name evidence="2" type="ORF">AC731_015120</name>
</gene>
<dbReference type="PROSITE" id="PS50943">
    <property type="entry name" value="HTH_CROC1"/>
    <property type="match status" value="1"/>
</dbReference>
<name>A0A127K896_9RHOO</name>
<dbReference type="Proteomes" id="UP000036902">
    <property type="component" value="Chromosome"/>
</dbReference>
<sequence>MEQSNPKRNTKGLGYGDRIREERARLRMTQAQFASLAGVSRAAQVHYELGQRVPDLNYLAALDSYADVSYIITGESTLQQCSKALDLRICEVIFAAIDAWADESNRSVSAKLRAELFLLFYQQFSATGRVEPGWIKTTLSLVK</sequence>
<accession>A0A127K896</accession>
<dbReference type="SMART" id="SM00530">
    <property type="entry name" value="HTH_XRE"/>
    <property type="match status" value="1"/>
</dbReference>
<dbReference type="STRING" id="1134435.AC731_015120"/>
<dbReference type="EMBL" id="CP014646">
    <property type="protein sequence ID" value="AMO38152.1"/>
    <property type="molecule type" value="Genomic_DNA"/>
</dbReference>
<evidence type="ECO:0000259" key="1">
    <source>
        <dbReference type="PROSITE" id="PS50943"/>
    </source>
</evidence>
<proteinExistence type="predicted"/>
<keyword evidence="3" id="KW-1185">Reference proteome</keyword>
<reference evidence="3" key="1">
    <citation type="submission" date="2016-03" db="EMBL/GenBank/DDBJ databases">
        <authorList>
            <person name="Ma C."/>
            <person name="Zhou S."/>
            <person name="Yang G."/>
        </authorList>
    </citation>
    <scope>NUCLEOTIDE SEQUENCE [LARGE SCALE GENOMIC DNA]</scope>
    <source>
        <strain evidence="3">SgZ-1</strain>
    </source>
</reference>
<dbReference type="SUPFAM" id="SSF47413">
    <property type="entry name" value="lambda repressor-like DNA-binding domains"/>
    <property type="match status" value="1"/>
</dbReference>
<organism evidence="2 3">
    <name type="scientific">Thauera humireducens</name>
    <dbReference type="NCBI Taxonomy" id="1134435"/>
    <lineage>
        <taxon>Bacteria</taxon>
        <taxon>Pseudomonadati</taxon>
        <taxon>Pseudomonadota</taxon>
        <taxon>Betaproteobacteria</taxon>
        <taxon>Rhodocyclales</taxon>
        <taxon>Zoogloeaceae</taxon>
        <taxon>Thauera</taxon>
    </lineage>
</organism>
<dbReference type="InterPro" id="IPR010982">
    <property type="entry name" value="Lambda_DNA-bd_dom_sf"/>
</dbReference>
<evidence type="ECO:0000313" key="3">
    <source>
        <dbReference type="Proteomes" id="UP000036902"/>
    </source>
</evidence>
<evidence type="ECO:0000313" key="2">
    <source>
        <dbReference type="EMBL" id="AMO38152.1"/>
    </source>
</evidence>
<protein>
    <recommendedName>
        <fullName evidence="1">HTH cro/C1-type domain-containing protein</fullName>
    </recommendedName>
</protein>
<dbReference type="Pfam" id="PF13560">
    <property type="entry name" value="HTH_31"/>
    <property type="match status" value="1"/>
</dbReference>
<dbReference type="CDD" id="cd00093">
    <property type="entry name" value="HTH_XRE"/>
    <property type="match status" value="1"/>
</dbReference>
<dbReference type="AlphaFoldDB" id="A0A127K896"/>
<dbReference type="GO" id="GO:0003677">
    <property type="term" value="F:DNA binding"/>
    <property type="evidence" value="ECO:0007669"/>
    <property type="project" value="InterPro"/>
</dbReference>
<dbReference type="InterPro" id="IPR001387">
    <property type="entry name" value="Cro/C1-type_HTH"/>
</dbReference>
<dbReference type="KEGG" id="thu:AC731_015120"/>